<comment type="caution">
    <text evidence="2">The sequence shown here is derived from an EMBL/GenBank/DDBJ whole genome shotgun (WGS) entry which is preliminary data.</text>
</comment>
<keyword evidence="3" id="KW-1185">Reference proteome</keyword>
<dbReference type="RefSeq" id="XP_043006682.1">
    <property type="nucleotide sequence ID" value="XM_043156869.1"/>
</dbReference>
<proteinExistence type="predicted"/>
<dbReference type="OrthoDB" id="2947740at2759"/>
<evidence type="ECO:0000313" key="2">
    <source>
        <dbReference type="EMBL" id="KAG7090212.1"/>
    </source>
</evidence>
<sequence length="545" mass="62790">MEVLAGATGITIDRSHFSNVGRDQYNYYTTYQTIVQPRERRRRIEKDTLELSQFTEIKHGDIYKDKDVCYSWRLCSNGKDATEAAVYIAQIMIAGSFGESKFTVKTYRGRNAMKEWRRDFRRSSKDWCGDVPLFGYNKSSVPLLIFHGELVPLSHVDVELGDLGMFYIEILKNSLGCSRNELWMDPTKGRFCRGPIGPQCRAWREDDVNITVPSDVDCLKEDNLIRYFSNRKHDWGFFWAVSYSACHFQKLEVILGPTNNQIQLISGLTNSTIAFTQILRWWSREGCLCDGQVMSDGATRFRLRSEPRLIEIFSDGERNIWLSQAWSVFDALNISLEENLSTYKLAYPFVRLKGALQNSKRKRERRQLCAPIYLFLIPDPSEHFYHWSFDLTGQNPFSSDKCKYLGLPFKLSVVMYRFERSWPTKVYKAVRDFQIVRGFDPKTPEFARYLGWPVFEIVAPSENRFQELETEETEILCRLETPSLTDNSGQEESKGFGCPDDLLNPTNSDSASAQQVGTMRSLLGGLFVPFSWEAIEGSEIPALAI</sequence>
<dbReference type="GeneID" id="66080890"/>
<dbReference type="Proteomes" id="UP001049176">
    <property type="component" value="Chromosome 7"/>
</dbReference>
<protein>
    <submittedName>
        <fullName evidence="2">Uncharacterized protein</fullName>
    </submittedName>
</protein>
<reference evidence="2" key="1">
    <citation type="journal article" date="2021" name="Genome Biol. Evol.">
        <title>The assembled and annotated genome of the fairy-ring fungus Marasmius oreades.</title>
        <authorList>
            <person name="Hiltunen M."/>
            <person name="Ament-Velasquez S.L."/>
            <person name="Johannesson H."/>
        </authorList>
    </citation>
    <scope>NUCLEOTIDE SEQUENCE</scope>
    <source>
        <strain evidence="2">03SP1</strain>
    </source>
</reference>
<dbReference type="KEGG" id="more:E1B28_011815"/>
<organism evidence="2 3">
    <name type="scientific">Marasmius oreades</name>
    <name type="common">fairy-ring Marasmius</name>
    <dbReference type="NCBI Taxonomy" id="181124"/>
    <lineage>
        <taxon>Eukaryota</taxon>
        <taxon>Fungi</taxon>
        <taxon>Dikarya</taxon>
        <taxon>Basidiomycota</taxon>
        <taxon>Agaricomycotina</taxon>
        <taxon>Agaricomycetes</taxon>
        <taxon>Agaricomycetidae</taxon>
        <taxon>Agaricales</taxon>
        <taxon>Marasmiineae</taxon>
        <taxon>Marasmiaceae</taxon>
        <taxon>Marasmius</taxon>
    </lineage>
</organism>
<dbReference type="EMBL" id="CM032187">
    <property type="protein sequence ID" value="KAG7090212.1"/>
    <property type="molecule type" value="Genomic_DNA"/>
</dbReference>
<name>A0A9P7UQ00_9AGAR</name>
<gene>
    <name evidence="2" type="ORF">E1B28_011815</name>
</gene>
<accession>A0A9P7UQ00</accession>
<evidence type="ECO:0000313" key="3">
    <source>
        <dbReference type="Proteomes" id="UP001049176"/>
    </source>
</evidence>
<dbReference type="AlphaFoldDB" id="A0A9P7UQ00"/>
<evidence type="ECO:0000256" key="1">
    <source>
        <dbReference type="SAM" id="MobiDB-lite"/>
    </source>
</evidence>
<feature type="region of interest" description="Disordered" evidence="1">
    <location>
        <begin position="484"/>
        <end position="511"/>
    </location>
</feature>